<dbReference type="PANTHER" id="PTHR24373">
    <property type="entry name" value="SLIT RELATED LEUCINE-RICH REPEAT NEURONAL PROTEIN"/>
    <property type="match status" value="1"/>
</dbReference>
<dbReference type="OrthoDB" id="27267at2759"/>
<sequence>MITSNCVLLTIIVLSSPVNCEVFENVSLSLSTQWQKLFIHGQPPRETVFIESSNSLGEYVNLQPLELVTITNQEILELKEDSLANLPNIYSIHITSSGIKKIEPGTFKNVPKLDYVNLSDNRIEQIEDGVFTNLQLRALYLQNNKISKLGAAAFNNMTLLTEIVLSYNKISTWNSDWFIGTRVGSVYIAHNMIEELPADVFAYIFPFKRINAHLTVWNFIISNNGLKKVHEDAFRNVNGFGIISLANNSLEYLPSKVFRWVKGVNVLDLKNNQISNIDGLFDDISIKYLHLDDNRLSCFPTDIFYVSIINHVLINRNPLTCNCFEHWKQWQKRNNVVVFYSKQQEKCIGTV</sequence>
<feature type="chain" id="PRO_5019744092" evidence="4">
    <location>
        <begin position="21"/>
        <end position="351"/>
    </location>
</feature>
<accession>A0A482W0G0</accession>
<name>A0A482W0G0_ASBVE</name>
<organism evidence="5 6">
    <name type="scientific">Asbolus verrucosus</name>
    <name type="common">Desert ironclad beetle</name>
    <dbReference type="NCBI Taxonomy" id="1661398"/>
    <lineage>
        <taxon>Eukaryota</taxon>
        <taxon>Metazoa</taxon>
        <taxon>Ecdysozoa</taxon>
        <taxon>Arthropoda</taxon>
        <taxon>Hexapoda</taxon>
        <taxon>Insecta</taxon>
        <taxon>Pterygota</taxon>
        <taxon>Neoptera</taxon>
        <taxon>Endopterygota</taxon>
        <taxon>Coleoptera</taxon>
        <taxon>Polyphaga</taxon>
        <taxon>Cucujiformia</taxon>
        <taxon>Tenebrionidae</taxon>
        <taxon>Pimeliinae</taxon>
        <taxon>Asbolus</taxon>
    </lineage>
</organism>
<gene>
    <name evidence="5" type="ORF">BDFB_007102</name>
</gene>
<protein>
    <submittedName>
        <fullName evidence="5">LRR 8 domain containing protein</fullName>
    </submittedName>
</protein>
<keyword evidence="1" id="KW-0433">Leucine-rich repeat</keyword>
<comment type="caution">
    <text evidence="5">The sequence shown here is derived from an EMBL/GenBank/DDBJ whole genome shotgun (WGS) entry which is preliminary data.</text>
</comment>
<dbReference type="PANTHER" id="PTHR24373:SF275">
    <property type="entry name" value="TIR DOMAIN-CONTAINING PROTEIN"/>
    <property type="match status" value="1"/>
</dbReference>
<dbReference type="PROSITE" id="PS51450">
    <property type="entry name" value="LRR"/>
    <property type="match status" value="2"/>
</dbReference>
<evidence type="ECO:0000313" key="5">
    <source>
        <dbReference type="EMBL" id="RZC38496.1"/>
    </source>
</evidence>
<dbReference type="SMART" id="SM00369">
    <property type="entry name" value="LRR_TYP"/>
    <property type="match status" value="7"/>
</dbReference>
<evidence type="ECO:0000256" key="3">
    <source>
        <dbReference type="ARBA" id="ARBA00022737"/>
    </source>
</evidence>
<dbReference type="Pfam" id="PF13855">
    <property type="entry name" value="LRR_8"/>
    <property type="match status" value="2"/>
</dbReference>
<dbReference type="EMBL" id="QDEB01042856">
    <property type="protein sequence ID" value="RZC38496.1"/>
    <property type="molecule type" value="Genomic_DNA"/>
</dbReference>
<dbReference type="Gene3D" id="3.80.10.10">
    <property type="entry name" value="Ribonuclease Inhibitor"/>
    <property type="match status" value="2"/>
</dbReference>
<dbReference type="AlphaFoldDB" id="A0A482W0G0"/>
<dbReference type="SUPFAM" id="SSF52058">
    <property type="entry name" value="L domain-like"/>
    <property type="match status" value="1"/>
</dbReference>
<keyword evidence="3" id="KW-0677">Repeat</keyword>
<keyword evidence="6" id="KW-1185">Reference proteome</keyword>
<proteinExistence type="predicted"/>
<dbReference type="InterPro" id="IPR003591">
    <property type="entry name" value="Leu-rich_rpt_typical-subtyp"/>
</dbReference>
<evidence type="ECO:0000256" key="2">
    <source>
        <dbReference type="ARBA" id="ARBA00022729"/>
    </source>
</evidence>
<dbReference type="InterPro" id="IPR032675">
    <property type="entry name" value="LRR_dom_sf"/>
</dbReference>
<evidence type="ECO:0000313" key="6">
    <source>
        <dbReference type="Proteomes" id="UP000292052"/>
    </source>
</evidence>
<feature type="signal peptide" evidence="4">
    <location>
        <begin position="1"/>
        <end position="20"/>
    </location>
</feature>
<evidence type="ECO:0000256" key="4">
    <source>
        <dbReference type="SAM" id="SignalP"/>
    </source>
</evidence>
<evidence type="ECO:0000256" key="1">
    <source>
        <dbReference type="ARBA" id="ARBA00022614"/>
    </source>
</evidence>
<dbReference type="Proteomes" id="UP000292052">
    <property type="component" value="Unassembled WGS sequence"/>
</dbReference>
<dbReference type="InterPro" id="IPR050328">
    <property type="entry name" value="Dev_Immune_Receptor"/>
</dbReference>
<reference evidence="5 6" key="1">
    <citation type="submission" date="2017-03" db="EMBL/GenBank/DDBJ databases">
        <title>Genome of the blue death feigning beetle - Asbolus verrucosus.</title>
        <authorList>
            <person name="Rider S.D."/>
        </authorList>
    </citation>
    <scope>NUCLEOTIDE SEQUENCE [LARGE SCALE GENOMIC DNA]</scope>
    <source>
        <strain evidence="5">Butters</strain>
        <tissue evidence="5">Head and leg muscle</tissue>
    </source>
</reference>
<dbReference type="InterPro" id="IPR001611">
    <property type="entry name" value="Leu-rich_rpt"/>
</dbReference>
<keyword evidence="2 4" id="KW-0732">Signal</keyword>
<dbReference type="STRING" id="1661398.A0A482W0G0"/>